<keyword evidence="1" id="KW-0067">ATP-binding</keyword>
<dbReference type="GO" id="GO:0005524">
    <property type="term" value="F:ATP binding"/>
    <property type="evidence" value="ECO:0007669"/>
    <property type="project" value="UniProtKB-KW"/>
</dbReference>
<evidence type="ECO:0000313" key="3">
    <source>
        <dbReference type="Proteomes" id="UP000036771"/>
    </source>
</evidence>
<dbReference type="InterPro" id="IPR036113">
    <property type="entry name" value="Asp/Glu-ADT_sf_sub_c"/>
</dbReference>
<protein>
    <recommendedName>
        <fullName evidence="1">Aspartyl/glutamyl-tRNA(Asn/Gln) amidotransferase subunit C</fullName>
        <shortName evidence="1">Asp/Glu-ADT subunit C</shortName>
        <ecNumber evidence="1">6.3.5.-</ecNumber>
    </recommendedName>
</protein>
<dbReference type="EC" id="6.3.5.-" evidence="1"/>
<keyword evidence="1" id="KW-0436">Ligase</keyword>
<dbReference type="EMBL" id="BBVC01000025">
    <property type="protein sequence ID" value="GAO98123.1"/>
    <property type="molecule type" value="Genomic_DNA"/>
</dbReference>
<comment type="similarity">
    <text evidence="1">Belongs to the GatC family.</text>
</comment>
<dbReference type="HAMAP" id="MF_00122">
    <property type="entry name" value="GatC"/>
    <property type="match status" value="1"/>
</dbReference>
<sequence>MVIDSLMVIKIAHLARLKIQPAETESLMKDLNRILEWVKQLDEVDTTNVEPMFSVNQDQMRRRADLVTDGNYAESIVGNAPESELSMFSVPKVIE</sequence>
<dbReference type="Pfam" id="PF02686">
    <property type="entry name" value="GatC"/>
    <property type="match status" value="1"/>
</dbReference>
<comment type="caution">
    <text evidence="2">The sequence shown here is derived from an EMBL/GenBank/DDBJ whole genome shotgun (WGS) entry which is preliminary data.</text>
</comment>
<proteinExistence type="inferred from homology"/>
<dbReference type="GO" id="GO:0016740">
    <property type="term" value="F:transferase activity"/>
    <property type="evidence" value="ECO:0007669"/>
    <property type="project" value="UniProtKB-KW"/>
</dbReference>
<keyword evidence="3" id="KW-1185">Reference proteome</keyword>
<dbReference type="SUPFAM" id="SSF141000">
    <property type="entry name" value="Glu-tRNAGln amidotransferase C subunit"/>
    <property type="match status" value="1"/>
</dbReference>
<dbReference type="GO" id="GO:0050567">
    <property type="term" value="F:glutaminyl-tRNA synthase (glutamine-hydrolyzing) activity"/>
    <property type="evidence" value="ECO:0007669"/>
    <property type="project" value="UniProtKB-UniRule"/>
</dbReference>
<gene>
    <name evidence="1 2" type="primary">gatC</name>
    <name evidence="2" type="ORF">Cva_00771</name>
</gene>
<evidence type="ECO:0000256" key="1">
    <source>
        <dbReference type="HAMAP-Rule" id="MF_00122"/>
    </source>
</evidence>
<dbReference type="GO" id="GO:0006450">
    <property type="term" value="P:regulation of translational fidelity"/>
    <property type="evidence" value="ECO:0007669"/>
    <property type="project" value="InterPro"/>
</dbReference>
<dbReference type="AlphaFoldDB" id="A0A0K8MD34"/>
<dbReference type="Proteomes" id="UP000036771">
    <property type="component" value="Unassembled WGS sequence"/>
</dbReference>
<comment type="catalytic activity">
    <reaction evidence="1">
        <text>L-aspartyl-tRNA(Asn) + L-glutamine + ATP + H2O = L-asparaginyl-tRNA(Asn) + L-glutamate + ADP + phosphate + 2 H(+)</text>
        <dbReference type="Rhea" id="RHEA:14513"/>
        <dbReference type="Rhea" id="RHEA-COMP:9674"/>
        <dbReference type="Rhea" id="RHEA-COMP:9677"/>
        <dbReference type="ChEBI" id="CHEBI:15377"/>
        <dbReference type="ChEBI" id="CHEBI:15378"/>
        <dbReference type="ChEBI" id="CHEBI:29985"/>
        <dbReference type="ChEBI" id="CHEBI:30616"/>
        <dbReference type="ChEBI" id="CHEBI:43474"/>
        <dbReference type="ChEBI" id="CHEBI:58359"/>
        <dbReference type="ChEBI" id="CHEBI:78515"/>
        <dbReference type="ChEBI" id="CHEBI:78516"/>
        <dbReference type="ChEBI" id="CHEBI:456216"/>
    </reaction>
</comment>
<dbReference type="PANTHER" id="PTHR15004">
    <property type="entry name" value="GLUTAMYL-TRNA(GLN) AMIDOTRANSFERASE SUBUNIT C, MITOCHONDRIAL"/>
    <property type="match status" value="1"/>
</dbReference>
<organism evidence="2 3">
    <name type="scientific">Caedimonas varicaedens</name>
    <dbReference type="NCBI Taxonomy" id="1629334"/>
    <lineage>
        <taxon>Bacteria</taxon>
        <taxon>Pseudomonadati</taxon>
        <taxon>Pseudomonadota</taxon>
        <taxon>Alphaproteobacteria</taxon>
        <taxon>Holosporales</taxon>
        <taxon>Caedimonadaceae</taxon>
        <taxon>Caedimonas</taxon>
    </lineage>
</organism>
<keyword evidence="1" id="KW-0648">Protein biosynthesis</keyword>
<dbReference type="NCBIfam" id="TIGR00135">
    <property type="entry name" value="gatC"/>
    <property type="match status" value="1"/>
</dbReference>
<keyword evidence="2" id="KW-0808">Transferase</keyword>
<dbReference type="Gene3D" id="1.10.20.60">
    <property type="entry name" value="Glu-tRNAGln amidotransferase C subunit, N-terminal domain"/>
    <property type="match status" value="1"/>
</dbReference>
<comment type="function">
    <text evidence="1">Allows the formation of correctly charged Asn-tRNA(Asn) or Gln-tRNA(Gln) through the transamidation of misacylated Asp-tRNA(Asn) or Glu-tRNA(Gln) in organisms which lack either or both of asparaginyl-tRNA or glutaminyl-tRNA synthetases. The reaction takes place in the presence of glutamine and ATP through an activated phospho-Asp-tRNA(Asn) or phospho-Glu-tRNA(Gln).</text>
</comment>
<dbReference type="STRING" id="1629334.Cva_00771"/>
<accession>A0A0K8MD34</accession>
<name>A0A0K8MD34_9PROT</name>
<comment type="subunit">
    <text evidence="1">Heterotrimer of A, B and C subunits.</text>
</comment>
<dbReference type="PANTHER" id="PTHR15004:SF0">
    <property type="entry name" value="GLUTAMYL-TRNA(GLN) AMIDOTRANSFERASE SUBUNIT C, MITOCHONDRIAL"/>
    <property type="match status" value="1"/>
</dbReference>
<dbReference type="OrthoDB" id="9794326at2"/>
<dbReference type="GO" id="GO:0050566">
    <property type="term" value="F:asparaginyl-tRNA synthase (glutamine-hydrolyzing) activity"/>
    <property type="evidence" value="ECO:0007669"/>
    <property type="project" value="RHEA"/>
</dbReference>
<comment type="catalytic activity">
    <reaction evidence="1">
        <text>L-glutamyl-tRNA(Gln) + L-glutamine + ATP + H2O = L-glutaminyl-tRNA(Gln) + L-glutamate + ADP + phosphate + H(+)</text>
        <dbReference type="Rhea" id="RHEA:17521"/>
        <dbReference type="Rhea" id="RHEA-COMP:9681"/>
        <dbReference type="Rhea" id="RHEA-COMP:9684"/>
        <dbReference type="ChEBI" id="CHEBI:15377"/>
        <dbReference type="ChEBI" id="CHEBI:15378"/>
        <dbReference type="ChEBI" id="CHEBI:29985"/>
        <dbReference type="ChEBI" id="CHEBI:30616"/>
        <dbReference type="ChEBI" id="CHEBI:43474"/>
        <dbReference type="ChEBI" id="CHEBI:58359"/>
        <dbReference type="ChEBI" id="CHEBI:78520"/>
        <dbReference type="ChEBI" id="CHEBI:78521"/>
        <dbReference type="ChEBI" id="CHEBI:456216"/>
    </reaction>
</comment>
<dbReference type="InterPro" id="IPR003837">
    <property type="entry name" value="GatC"/>
</dbReference>
<dbReference type="GO" id="GO:0070681">
    <property type="term" value="P:glutaminyl-tRNAGln biosynthesis via transamidation"/>
    <property type="evidence" value="ECO:0007669"/>
    <property type="project" value="TreeGrafter"/>
</dbReference>
<evidence type="ECO:0000313" key="2">
    <source>
        <dbReference type="EMBL" id="GAO98123.1"/>
    </source>
</evidence>
<keyword evidence="1" id="KW-0547">Nucleotide-binding</keyword>
<dbReference type="GO" id="GO:0006412">
    <property type="term" value="P:translation"/>
    <property type="evidence" value="ECO:0007669"/>
    <property type="project" value="UniProtKB-UniRule"/>
</dbReference>
<reference evidence="2 3" key="1">
    <citation type="submission" date="2015-03" db="EMBL/GenBank/DDBJ databases">
        <title>Caedibacter varicaedens, whole genome shotgun sequence.</title>
        <authorList>
            <person name="Suzuki H."/>
            <person name="Dapper A.L."/>
            <person name="Gibson A.K."/>
            <person name="Jackson C."/>
            <person name="Lee H."/>
            <person name="Pejaver V.R."/>
            <person name="Doak T."/>
            <person name="Lynch M."/>
        </authorList>
    </citation>
    <scope>NUCLEOTIDE SEQUENCE [LARGE SCALE GENOMIC DNA]</scope>
</reference>